<sequence>MAQLLVNVDPSSIAFNGPQKNGPIYVMRPAAAPVLLQTPAVTCVAQLGPEDRKIQVQLDAVTEDWIRAFEATFKDYAKANTTLLFNKELDPEFIDESFRSCLPPPGAKAPLAITMANDAAVFLHTHELLTREEVAPGVQVNLLLEITCIQFGKKWFTPKLRVASLRIPPPPPPPRSVPTYESVGWVDDGTDHETSTLAAGADDEDALSIDLDEQPQLHDVDPDEQQPDSLTVDDVFLKGSGNTIIAGLDLQQILVLVAAAAAAYWLYKKYYAAPTEREGYKDNVKETAAEKTGCAKSLIGNYLTCDKYANDFQGRQKSAVERYQEQLSQQRETAAPLVPDVKLPPLQDYVLPQSSTHGKWDRIADVRGGIDVAYAGSLTTVSPAAIDAAMAAGSRVPAAANK</sequence>
<gene>
    <name evidence="1" type="ORF">OEZ85_011018</name>
</gene>
<evidence type="ECO:0000313" key="1">
    <source>
        <dbReference type="EMBL" id="WIA10852.1"/>
    </source>
</evidence>
<reference evidence="1 2" key="1">
    <citation type="submission" date="2023-05" db="EMBL/GenBank/DDBJ databases">
        <title>A 100% complete, gapless, phased diploid assembly of the Scenedesmus obliquus UTEX 3031 genome.</title>
        <authorList>
            <person name="Biondi T.C."/>
            <person name="Hanschen E.R."/>
            <person name="Kwon T."/>
            <person name="Eng W."/>
            <person name="Kruse C.P.S."/>
            <person name="Koehler S.I."/>
            <person name="Kunde Y."/>
            <person name="Gleasner C.D."/>
            <person name="You Mak K.T."/>
            <person name="Polle J."/>
            <person name="Hovde B.T."/>
            <person name="Starkenburg S.R."/>
        </authorList>
    </citation>
    <scope>NUCLEOTIDE SEQUENCE [LARGE SCALE GENOMIC DNA]</scope>
    <source>
        <strain evidence="1 2">DOE0152z</strain>
    </source>
</reference>
<keyword evidence="2" id="KW-1185">Reference proteome</keyword>
<dbReference type="InterPro" id="IPR043804">
    <property type="entry name" value="DUF5871"/>
</dbReference>
<evidence type="ECO:0000313" key="2">
    <source>
        <dbReference type="Proteomes" id="UP001244341"/>
    </source>
</evidence>
<accession>A0ABY8TP00</accession>
<dbReference type="EMBL" id="CP126209">
    <property type="protein sequence ID" value="WIA10852.1"/>
    <property type="molecule type" value="Genomic_DNA"/>
</dbReference>
<protein>
    <submittedName>
        <fullName evidence="1">Uncharacterized protein</fullName>
    </submittedName>
</protein>
<dbReference type="Pfam" id="PF19196">
    <property type="entry name" value="DUF5871"/>
    <property type="match status" value="1"/>
</dbReference>
<proteinExistence type="predicted"/>
<dbReference type="Proteomes" id="UP001244341">
    <property type="component" value="Chromosome 2b"/>
</dbReference>
<organism evidence="1 2">
    <name type="scientific">Tetradesmus obliquus</name>
    <name type="common">Green alga</name>
    <name type="synonym">Acutodesmus obliquus</name>
    <dbReference type="NCBI Taxonomy" id="3088"/>
    <lineage>
        <taxon>Eukaryota</taxon>
        <taxon>Viridiplantae</taxon>
        <taxon>Chlorophyta</taxon>
        <taxon>core chlorophytes</taxon>
        <taxon>Chlorophyceae</taxon>
        <taxon>CS clade</taxon>
        <taxon>Sphaeropleales</taxon>
        <taxon>Scenedesmaceae</taxon>
        <taxon>Tetradesmus</taxon>
    </lineage>
</organism>
<name>A0ABY8TP00_TETOB</name>